<dbReference type="OrthoDB" id="3264316at2759"/>
<dbReference type="EMBL" id="AVOT02025551">
    <property type="protein sequence ID" value="MBW0516900.1"/>
    <property type="molecule type" value="Genomic_DNA"/>
</dbReference>
<evidence type="ECO:0000313" key="1">
    <source>
        <dbReference type="EMBL" id="MBW0516900.1"/>
    </source>
</evidence>
<reference evidence="1" key="1">
    <citation type="submission" date="2021-03" db="EMBL/GenBank/DDBJ databases">
        <title>Draft genome sequence of rust myrtle Austropuccinia psidii MF-1, a brazilian biotype.</title>
        <authorList>
            <person name="Quecine M.C."/>
            <person name="Pachon D.M.R."/>
            <person name="Bonatelli M.L."/>
            <person name="Correr F.H."/>
            <person name="Franceschini L.M."/>
            <person name="Leite T.F."/>
            <person name="Margarido G.R.A."/>
            <person name="Almeida C.A."/>
            <person name="Ferrarezi J.A."/>
            <person name="Labate C.A."/>
        </authorList>
    </citation>
    <scope>NUCLEOTIDE SEQUENCE</scope>
    <source>
        <strain evidence="1">MF-1</strain>
    </source>
</reference>
<sequence length="221" mass="25682">MGVWLLYLPSIPCTSANKPIVRQLRDLCSHIRGSTKQHTAFIHKRQKTCDSKLLPLATQMTQWNYFLHQLRRAKELKLSSQLYMSTMSGAKYQLNEEAWSAMEFMKPILTLFEHSCNIFQSESPTKHLVLPYYQVILLRLEHYAQVSPHTWHHTCEAAKAKLQKYYDLEMQNDDSSISTLLNPKYRKEIFISLGVPSHHTNTIISLLSKKINQDSASPLYE</sequence>
<dbReference type="InterPro" id="IPR012337">
    <property type="entry name" value="RNaseH-like_sf"/>
</dbReference>
<evidence type="ECO:0000313" key="2">
    <source>
        <dbReference type="Proteomes" id="UP000765509"/>
    </source>
</evidence>
<keyword evidence="2" id="KW-1185">Reference proteome</keyword>
<organism evidence="1 2">
    <name type="scientific">Austropuccinia psidii MF-1</name>
    <dbReference type="NCBI Taxonomy" id="1389203"/>
    <lineage>
        <taxon>Eukaryota</taxon>
        <taxon>Fungi</taxon>
        <taxon>Dikarya</taxon>
        <taxon>Basidiomycota</taxon>
        <taxon>Pucciniomycotina</taxon>
        <taxon>Pucciniomycetes</taxon>
        <taxon>Pucciniales</taxon>
        <taxon>Sphaerophragmiaceae</taxon>
        <taxon>Austropuccinia</taxon>
    </lineage>
</organism>
<name>A0A9Q3E6F2_9BASI</name>
<accession>A0A9Q3E6F2</accession>
<comment type="caution">
    <text evidence="1">The sequence shown here is derived from an EMBL/GenBank/DDBJ whole genome shotgun (WGS) entry which is preliminary data.</text>
</comment>
<proteinExistence type="predicted"/>
<dbReference type="SUPFAM" id="SSF53098">
    <property type="entry name" value="Ribonuclease H-like"/>
    <property type="match status" value="1"/>
</dbReference>
<dbReference type="AlphaFoldDB" id="A0A9Q3E6F2"/>
<protein>
    <submittedName>
        <fullName evidence="1">Uncharacterized protein</fullName>
    </submittedName>
</protein>
<dbReference type="Proteomes" id="UP000765509">
    <property type="component" value="Unassembled WGS sequence"/>
</dbReference>
<gene>
    <name evidence="1" type="ORF">O181_056615</name>
</gene>